<evidence type="ECO:0000313" key="2">
    <source>
        <dbReference type="Proteomes" id="UP001318860"/>
    </source>
</evidence>
<dbReference type="Pfam" id="PF05056">
    <property type="entry name" value="DUF674"/>
    <property type="match status" value="1"/>
</dbReference>
<dbReference type="PANTHER" id="PTHR33103">
    <property type="entry name" value="OS01G0153900 PROTEIN"/>
    <property type="match status" value="1"/>
</dbReference>
<reference evidence="1 2" key="1">
    <citation type="journal article" date="2021" name="Comput. Struct. Biotechnol. J.">
        <title>De novo genome assembly of the potent medicinal plant Rehmannia glutinosa using nanopore technology.</title>
        <authorList>
            <person name="Ma L."/>
            <person name="Dong C."/>
            <person name="Song C."/>
            <person name="Wang X."/>
            <person name="Zheng X."/>
            <person name="Niu Y."/>
            <person name="Chen S."/>
            <person name="Feng W."/>
        </authorList>
    </citation>
    <scope>NUCLEOTIDE SEQUENCE [LARGE SCALE GENOMIC DNA]</scope>
    <source>
        <strain evidence="1">DH-2019</strain>
    </source>
</reference>
<accession>A0ABR0WDY4</accession>
<name>A0ABR0WDY4_REHGL</name>
<proteinExistence type="predicted"/>
<dbReference type="InterPro" id="IPR007750">
    <property type="entry name" value="DUF674"/>
</dbReference>
<comment type="caution">
    <text evidence="1">The sequence shown here is derived from an EMBL/GenBank/DDBJ whole genome shotgun (WGS) entry which is preliminary data.</text>
</comment>
<dbReference type="PANTHER" id="PTHR33103:SF19">
    <property type="entry name" value="OS09G0544700 PROTEIN"/>
    <property type="match status" value="1"/>
</dbReference>
<dbReference type="Proteomes" id="UP001318860">
    <property type="component" value="Unassembled WGS sequence"/>
</dbReference>
<gene>
    <name evidence="1" type="ORF">DH2020_021150</name>
</gene>
<sequence length="243" mass="26408">MAESTLSLKLLVDTQGKRVLFAEAGKDFVDFLFHALSLPVGTVISLLTKQPMVGSLANLFQSIENLNDSYIQPNQTKNTLLNPVLPVTGSVPVLALNDAPTTAKKFYRCTCNQYGSYISDDPRTICPHCKGKMTTNVSYVAPPAVEQGSSEGGFVEGMVTYMVMDDLGVMPLSTISSITLLNKFNVKDLNALEEKVVKFGKNESRVFGRLVISGIGPKMIRPSLGLLALNNGRSVEAYIKRLV</sequence>
<evidence type="ECO:0000313" key="1">
    <source>
        <dbReference type="EMBL" id="KAK6144330.1"/>
    </source>
</evidence>
<protein>
    <recommendedName>
        <fullName evidence="3">DUF674 domain-containing protein</fullName>
    </recommendedName>
</protein>
<dbReference type="EMBL" id="JABTTQ020000012">
    <property type="protein sequence ID" value="KAK6144330.1"/>
    <property type="molecule type" value="Genomic_DNA"/>
</dbReference>
<evidence type="ECO:0008006" key="3">
    <source>
        <dbReference type="Google" id="ProtNLM"/>
    </source>
</evidence>
<organism evidence="1 2">
    <name type="scientific">Rehmannia glutinosa</name>
    <name type="common">Chinese foxglove</name>
    <dbReference type="NCBI Taxonomy" id="99300"/>
    <lineage>
        <taxon>Eukaryota</taxon>
        <taxon>Viridiplantae</taxon>
        <taxon>Streptophyta</taxon>
        <taxon>Embryophyta</taxon>
        <taxon>Tracheophyta</taxon>
        <taxon>Spermatophyta</taxon>
        <taxon>Magnoliopsida</taxon>
        <taxon>eudicotyledons</taxon>
        <taxon>Gunneridae</taxon>
        <taxon>Pentapetalae</taxon>
        <taxon>asterids</taxon>
        <taxon>lamiids</taxon>
        <taxon>Lamiales</taxon>
        <taxon>Orobanchaceae</taxon>
        <taxon>Rehmannieae</taxon>
        <taxon>Rehmannia</taxon>
    </lineage>
</organism>
<keyword evidence="2" id="KW-1185">Reference proteome</keyword>